<dbReference type="Pfam" id="PF01381">
    <property type="entry name" value="HTH_3"/>
    <property type="match status" value="1"/>
</dbReference>
<organism evidence="3 4">
    <name type="scientific">Paenibacillus alvei</name>
    <name type="common">Bacillus alvei</name>
    <dbReference type="NCBI Taxonomy" id="44250"/>
    <lineage>
        <taxon>Bacteria</taxon>
        <taxon>Bacillati</taxon>
        <taxon>Bacillota</taxon>
        <taxon>Bacilli</taxon>
        <taxon>Bacillales</taxon>
        <taxon>Paenibacillaceae</taxon>
        <taxon>Paenibacillus</taxon>
    </lineage>
</organism>
<name>A0A383R620_PAEAL</name>
<dbReference type="SMART" id="SM00530">
    <property type="entry name" value="HTH_XRE"/>
    <property type="match status" value="1"/>
</dbReference>
<dbReference type="CDD" id="cd00093">
    <property type="entry name" value="HTH_XRE"/>
    <property type="match status" value="1"/>
</dbReference>
<keyword evidence="1" id="KW-0238">DNA-binding</keyword>
<protein>
    <recommendedName>
        <fullName evidence="2">HTH cro/C1-type domain-containing protein</fullName>
    </recommendedName>
</protein>
<gene>
    <name evidence="3" type="ORF">PBLR_10228</name>
</gene>
<evidence type="ECO:0000313" key="4">
    <source>
        <dbReference type="Proteomes" id="UP000304148"/>
    </source>
</evidence>
<reference evidence="4" key="1">
    <citation type="submission" date="2018-08" db="EMBL/GenBank/DDBJ databases">
        <authorList>
            <person name="Chevrot R."/>
        </authorList>
    </citation>
    <scope>NUCLEOTIDE SEQUENCE [LARGE SCALE GENOMIC DNA]</scope>
</reference>
<dbReference type="PROSITE" id="PS50943">
    <property type="entry name" value="HTH_CROC1"/>
    <property type="match status" value="1"/>
</dbReference>
<dbReference type="Gene3D" id="1.10.260.40">
    <property type="entry name" value="lambda repressor-like DNA-binding domains"/>
    <property type="match status" value="1"/>
</dbReference>
<dbReference type="EMBL" id="LS992241">
    <property type="protein sequence ID" value="SYX81809.1"/>
    <property type="molecule type" value="Genomic_DNA"/>
</dbReference>
<dbReference type="InterPro" id="IPR050807">
    <property type="entry name" value="TransReg_Diox_bact_type"/>
</dbReference>
<dbReference type="InterPro" id="IPR001387">
    <property type="entry name" value="Cro/C1-type_HTH"/>
</dbReference>
<dbReference type="Proteomes" id="UP000304148">
    <property type="component" value="Chromosome"/>
</dbReference>
<dbReference type="GO" id="GO:0003677">
    <property type="term" value="F:DNA binding"/>
    <property type="evidence" value="ECO:0007669"/>
    <property type="project" value="UniProtKB-KW"/>
</dbReference>
<dbReference type="PANTHER" id="PTHR46797">
    <property type="entry name" value="HTH-TYPE TRANSCRIPTIONAL REGULATOR"/>
    <property type="match status" value="1"/>
</dbReference>
<dbReference type="SUPFAM" id="SSF47413">
    <property type="entry name" value="lambda repressor-like DNA-binding domains"/>
    <property type="match status" value="1"/>
</dbReference>
<evidence type="ECO:0000259" key="2">
    <source>
        <dbReference type="PROSITE" id="PS50943"/>
    </source>
</evidence>
<dbReference type="PANTHER" id="PTHR46797:SF1">
    <property type="entry name" value="METHYLPHOSPHONATE SYNTHASE"/>
    <property type="match status" value="1"/>
</dbReference>
<evidence type="ECO:0000313" key="3">
    <source>
        <dbReference type="EMBL" id="SYX81809.1"/>
    </source>
</evidence>
<dbReference type="AlphaFoldDB" id="A0A383R620"/>
<proteinExistence type="predicted"/>
<sequence length="97" mass="11247">MALSENMRAIRKEKGLTQHELAELANLSRSYIADVERKRYNPSFESIQAIANALGVKVSKLIGESTEDTDKEEDWTQEEIEEITKFKEFIKSKRKKQ</sequence>
<feature type="domain" description="HTH cro/C1-type" evidence="2">
    <location>
        <begin position="7"/>
        <end position="61"/>
    </location>
</feature>
<dbReference type="GO" id="GO:0003700">
    <property type="term" value="F:DNA-binding transcription factor activity"/>
    <property type="evidence" value="ECO:0007669"/>
    <property type="project" value="TreeGrafter"/>
</dbReference>
<dbReference type="InterPro" id="IPR010982">
    <property type="entry name" value="Lambda_DNA-bd_dom_sf"/>
</dbReference>
<dbReference type="RefSeq" id="WP_138184371.1">
    <property type="nucleotide sequence ID" value="NZ_LS992241.1"/>
</dbReference>
<accession>A0A383R620</accession>
<dbReference type="GO" id="GO:0005829">
    <property type="term" value="C:cytosol"/>
    <property type="evidence" value="ECO:0007669"/>
    <property type="project" value="TreeGrafter"/>
</dbReference>
<evidence type="ECO:0000256" key="1">
    <source>
        <dbReference type="ARBA" id="ARBA00023125"/>
    </source>
</evidence>